<gene>
    <name evidence="8" type="ORF">D9R08_07780</name>
</gene>
<feature type="transmembrane region" description="Helical" evidence="6">
    <location>
        <begin position="270"/>
        <end position="288"/>
    </location>
</feature>
<protein>
    <submittedName>
        <fullName evidence="8">MFS transporter</fullName>
    </submittedName>
</protein>
<keyword evidence="3 6" id="KW-0812">Transmembrane</keyword>
<feature type="transmembrane region" description="Helical" evidence="6">
    <location>
        <begin position="124"/>
        <end position="149"/>
    </location>
</feature>
<feature type="transmembrane region" description="Helical" evidence="6">
    <location>
        <begin position="161"/>
        <end position="180"/>
    </location>
</feature>
<evidence type="ECO:0000256" key="5">
    <source>
        <dbReference type="ARBA" id="ARBA00023136"/>
    </source>
</evidence>
<comment type="subcellular location">
    <subcellularLocation>
        <location evidence="1">Cell membrane</location>
        <topology evidence="1">Multi-pass membrane protein</topology>
    </subcellularLocation>
</comment>
<reference evidence="8 9" key="1">
    <citation type="submission" date="2018-10" db="EMBL/GenBank/DDBJ databases">
        <authorList>
            <person name="Jung H.S."/>
            <person name="Jeon C.O."/>
        </authorList>
    </citation>
    <scope>NUCLEOTIDE SEQUENCE [LARGE SCALE GENOMIC DNA]</scope>
    <source>
        <strain evidence="8 9">MA-7-27</strain>
    </source>
</reference>
<evidence type="ECO:0000256" key="2">
    <source>
        <dbReference type="ARBA" id="ARBA00022475"/>
    </source>
</evidence>
<dbReference type="EMBL" id="RCNT01000003">
    <property type="protein sequence ID" value="RMA42684.1"/>
    <property type="molecule type" value="Genomic_DNA"/>
</dbReference>
<dbReference type="Pfam" id="PF07690">
    <property type="entry name" value="MFS_1"/>
    <property type="match status" value="2"/>
</dbReference>
<sequence length="391" mass="40578">MKAGLAFLVLGYVLSQFYRAFLAVLAPVLGVEIGAGAEDLARASGLWFAAFAIMQIPVGWALDTIGPRVTAAALFGLCGAGGAAVFALAQGPGAIQTAMVLIGIGCSPVLMASYYIFARVYSPAVFATLAGVTVGVSSLGNIASALPMAKAIEAFGWRETVWALAGMTVAVAIAMALLVRDPAKPDGEPKGSLLDVLRIPGLWLILPMMFVCYAPAAGIRGLWIAPYMTDVYGAALAQIGTVTLIMGLAMAAGNLAYAPLDRLFGTRKRVVLAGNLAVVLCCLVLWVFPAGSYWTAVMLLTAIGLFGATYPMVIAHGRSFLPPHLTGRGVSLLNLFGMGGAGVMQFASGPYFAWLSTDAPPADAFGTLFGVFGLVVLLGCLPYLLAQDRTD</sequence>
<accession>A0A3L9Y1H3</accession>
<comment type="caution">
    <text evidence="8">The sequence shown here is derived from an EMBL/GenBank/DDBJ whole genome shotgun (WGS) entry which is preliminary data.</text>
</comment>
<dbReference type="RefSeq" id="WP_121897468.1">
    <property type="nucleotide sequence ID" value="NZ_RCNT01000003.1"/>
</dbReference>
<evidence type="ECO:0000313" key="8">
    <source>
        <dbReference type="EMBL" id="RMA42684.1"/>
    </source>
</evidence>
<keyword evidence="4 6" id="KW-1133">Transmembrane helix</keyword>
<dbReference type="InterPro" id="IPR020846">
    <property type="entry name" value="MFS_dom"/>
</dbReference>
<evidence type="ECO:0000313" key="9">
    <source>
        <dbReference type="Proteomes" id="UP000281343"/>
    </source>
</evidence>
<dbReference type="PANTHER" id="PTHR43124:SF3">
    <property type="entry name" value="CHLORAMPHENICOL EFFLUX PUMP RV0191"/>
    <property type="match status" value="1"/>
</dbReference>
<feature type="transmembrane region" description="Helical" evidence="6">
    <location>
        <begin position="69"/>
        <end position="89"/>
    </location>
</feature>
<dbReference type="SUPFAM" id="SSF103473">
    <property type="entry name" value="MFS general substrate transporter"/>
    <property type="match status" value="1"/>
</dbReference>
<evidence type="ECO:0000256" key="4">
    <source>
        <dbReference type="ARBA" id="ARBA00022989"/>
    </source>
</evidence>
<dbReference type="PANTHER" id="PTHR43124">
    <property type="entry name" value="PURINE EFFLUX PUMP PBUE"/>
    <property type="match status" value="1"/>
</dbReference>
<dbReference type="InterPro" id="IPR050189">
    <property type="entry name" value="MFS_Efflux_Transporters"/>
</dbReference>
<feature type="transmembrane region" description="Helical" evidence="6">
    <location>
        <begin position="294"/>
        <end position="313"/>
    </location>
</feature>
<feature type="transmembrane region" description="Helical" evidence="6">
    <location>
        <begin position="201"/>
        <end position="223"/>
    </location>
</feature>
<dbReference type="InterPro" id="IPR036259">
    <property type="entry name" value="MFS_trans_sf"/>
</dbReference>
<feature type="domain" description="Major facilitator superfamily (MFS) profile" evidence="7">
    <location>
        <begin position="4"/>
        <end position="391"/>
    </location>
</feature>
<feature type="transmembrane region" description="Helical" evidence="6">
    <location>
        <begin position="40"/>
        <end position="62"/>
    </location>
</feature>
<evidence type="ECO:0000259" key="7">
    <source>
        <dbReference type="PROSITE" id="PS50850"/>
    </source>
</evidence>
<keyword evidence="5 6" id="KW-0472">Membrane</keyword>
<dbReference type="AlphaFoldDB" id="A0A3L9Y1H3"/>
<feature type="transmembrane region" description="Helical" evidence="6">
    <location>
        <begin position="235"/>
        <end position="258"/>
    </location>
</feature>
<dbReference type="InterPro" id="IPR011701">
    <property type="entry name" value="MFS"/>
</dbReference>
<feature type="transmembrane region" description="Helical" evidence="6">
    <location>
        <begin position="325"/>
        <end position="344"/>
    </location>
</feature>
<feature type="transmembrane region" description="Helical" evidence="6">
    <location>
        <begin position="95"/>
        <end position="117"/>
    </location>
</feature>
<dbReference type="OrthoDB" id="272777at2"/>
<feature type="transmembrane region" description="Helical" evidence="6">
    <location>
        <begin position="364"/>
        <end position="386"/>
    </location>
</feature>
<dbReference type="Proteomes" id="UP000281343">
    <property type="component" value="Unassembled WGS sequence"/>
</dbReference>
<dbReference type="Gene3D" id="1.20.1250.20">
    <property type="entry name" value="MFS general substrate transporter like domains"/>
    <property type="match status" value="2"/>
</dbReference>
<evidence type="ECO:0000256" key="3">
    <source>
        <dbReference type="ARBA" id="ARBA00022692"/>
    </source>
</evidence>
<dbReference type="PROSITE" id="PS50850">
    <property type="entry name" value="MFS"/>
    <property type="match status" value="1"/>
</dbReference>
<evidence type="ECO:0000256" key="6">
    <source>
        <dbReference type="SAM" id="Phobius"/>
    </source>
</evidence>
<keyword evidence="2" id="KW-1003">Cell membrane</keyword>
<organism evidence="8 9">
    <name type="scientific">Rhodophyticola porphyridii</name>
    <dbReference type="NCBI Taxonomy" id="1852017"/>
    <lineage>
        <taxon>Bacteria</taxon>
        <taxon>Pseudomonadati</taxon>
        <taxon>Pseudomonadota</taxon>
        <taxon>Alphaproteobacteria</taxon>
        <taxon>Rhodobacterales</taxon>
        <taxon>Roseobacteraceae</taxon>
        <taxon>Rhodophyticola</taxon>
    </lineage>
</organism>
<dbReference type="GO" id="GO:0005886">
    <property type="term" value="C:plasma membrane"/>
    <property type="evidence" value="ECO:0007669"/>
    <property type="project" value="UniProtKB-SubCell"/>
</dbReference>
<dbReference type="GO" id="GO:0022857">
    <property type="term" value="F:transmembrane transporter activity"/>
    <property type="evidence" value="ECO:0007669"/>
    <property type="project" value="InterPro"/>
</dbReference>
<name>A0A3L9Y1H3_9RHOB</name>
<keyword evidence="9" id="KW-1185">Reference proteome</keyword>
<evidence type="ECO:0000256" key="1">
    <source>
        <dbReference type="ARBA" id="ARBA00004651"/>
    </source>
</evidence>
<proteinExistence type="predicted"/>